<name>A0ABW3F197_9PROT</name>
<keyword evidence="3" id="KW-1185">Reference proteome</keyword>
<gene>
    <name evidence="2" type="ORF">ACFQ1Z_01425</name>
</gene>
<evidence type="ECO:0000313" key="2">
    <source>
        <dbReference type="EMBL" id="MFD0912196.1"/>
    </source>
</evidence>
<reference evidence="3" key="1">
    <citation type="journal article" date="2019" name="Int. J. Syst. Evol. Microbiol.">
        <title>The Global Catalogue of Microorganisms (GCM) 10K type strain sequencing project: providing services to taxonomists for standard genome sequencing and annotation.</title>
        <authorList>
            <consortium name="The Broad Institute Genomics Platform"/>
            <consortium name="The Broad Institute Genome Sequencing Center for Infectious Disease"/>
            <person name="Wu L."/>
            <person name="Ma J."/>
        </authorList>
    </citation>
    <scope>NUCLEOTIDE SEQUENCE [LARGE SCALE GENOMIC DNA]</scope>
    <source>
        <strain evidence="3">CCUG 58412</strain>
    </source>
</reference>
<dbReference type="RefSeq" id="WP_379054905.1">
    <property type="nucleotide sequence ID" value="NZ_JBHTKB010000001.1"/>
</dbReference>
<keyword evidence="1" id="KW-0732">Signal</keyword>
<feature type="signal peptide" evidence="1">
    <location>
        <begin position="1"/>
        <end position="19"/>
    </location>
</feature>
<feature type="chain" id="PRO_5046911886" description="DUF2946 domain-containing protein" evidence="1">
    <location>
        <begin position="20"/>
        <end position="123"/>
    </location>
</feature>
<sequence>MKQRLCIFLICWLPCLGMAAHVMSMQMVLSQLQPLAAHAQAAASEMPCHQHATEAAEKSSETGTPQPHHCDVCGYCAISGGVAHFHALPQLLLIASGSAAPLFLAAPVHSLSYPPAIKPPISG</sequence>
<dbReference type="Proteomes" id="UP001597128">
    <property type="component" value="Unassembled WGS sequence"/>
</dbReference>
<dbReference type="EMBL" id="JBHTKB010000001">
    <property type="protein sequence ID" value="MFD0912196.1"/>
    <property type="molecule type" value="Genomic_DNA"/>
</dbReference>
<evidence type="ECO:0000313" key="3">
    <source>
        <dbReference type="Proteomes" id="UP001597128"/>
    </source>
</evidence>
<comment type="caution">
    <text evidence="2">The sequence shown here is derived from an EMBL/GenBank/DDBJ whole genome shotgun (WGS) entry which is preliminary data.</text>
</comment>
<evidence type="ECO:0000256" key="1">
    <source>
        <dbReference type="SAM" id="SignalP"/>
    </source>
</evidence>
<accession>A0ABW3F197</accession>
<protein>
    <recommendedName>
        <fullName evidence="4">DUF2946 domain-containing protein</fullName>
    </recommendedName>
</protein>
<evidence type="ECO:0008006" key="4">
    <source>
        <dbReference type="Google" id="ProtNLM"/>
    </source>
</evidence>
<proteinExistence type="predicted"/>
<organism evidence="2 3">
    <name type="scientific">Methylophilus luteus</name>
    <dbReference type="NCBI Taxonomy" id="640108"/>
    <lineage>
        <taxon>Bacteria</taxon>
        <taxon>Pseudomonadati</taxon>
        <taxon>Pseudomonadota</taxon>
        <taxon>Betaproteobacteria</taxon>
        <taxon>Nitrosomonadales</taxon>
        <taxon>Methylophilaceae</taxon>
        <taxon>Methylophilus</taxon>
    </lineage>
</organism>